<dbReference type="KEGG" id="tim:GMBLW1_27650"/>
<dbReference type="EMBL" id="LR593887">
    <property type="protein sequence ID" value="VTR97816.1"/>
    <property type="molecule type" value="Genomic_DNA"/>
</dbReference>
<evidence type="ECO:0000313" key="2">
    <source>
        <dbReference type="Proteomes" id="UP000464378"/>
    </source>
</evidence>
<dbReference type="AlphaFoldDB" id="A0A6C2YJB5"/>
<protein>
    <submittedName>
        <fullName evidence="1">Uncharacterized protein</fullName>
    </submittedName>
</protein>
<dbReference type="InParanoid" id="A0A6C2YJB5"/>
<dbReference type="Proteomes" id="UP000464378">
    <property type="component" value="Chromosome"/>
</dbReference>
<reference evidence="1" key="1">
    <citation type="submission" date="2019-04" db="EMBL/GenBank/DDBJ databases">
        <authorList>
            <consortium name="Science for Life Laboratories"/>
        </authorList>
    </citation>
    <scope>NUCLEOTIDE SEQUENCE</scope>
    <source>
        <strain evidence="1">MBLW1</strain>
    </source>
</reference>
<accession>A0A6C2YJB5</accession>
<name>A0A6C2YJB5_9BACT</name>
<evidence type="ECO:0000313" key="1">
    <source>
        <dbReference type="EMBL" id="VIP01195.1"/>
    </source>
</evidence>
<keyword evidence="2" id="KW-1185">Reference proteome</keyword>
<sequence length="84" mass="8799">MQRATICVDVGIPEQAAVMAWLDRWRSSLAFVSDNEGCGCCVDIYRVEAPPEALAELPPAVFAISEWSGSANAAPDAAATDGSV</sequence>
<gene>
    <name evidence="1" type="ORF">GMBLW1_27650</name>
</gene>
<organism evidence="1">
    <name type="scientific">Tuwongella immobilis</name>
    <dbReference type="NCBI Taxonomy" id="692036"/>
    <lineage>
        <taxon>Bacteria</taxon>
        <taxon>Pseudomonadati</taxon>
        <taxon>Planctomycetota</taxon>
        <taxon>Planctomycetia</taxon>
        <taxon>Gemmatales</taxon>
        <taxon>Gemmataceae</taxon>
        <taxon>Tuwongella</taxon>
    </lineage>
</organism>
<dbReference type="EMBL" id="LR586016">
    <property type="protein sequence ID" value="VIP01195.1"/>
    <property type="molecule type" value="Genomic_DNA"/>
</dbReference>
<dbReference type="RefSeq" id="WP_162656422.1">
    <property type="nucleotide sequence ID" value="NZ_LR593887.1"/>
</dbReference>
<proteinExistence type="predicted"/>